<sequence length="85" mass="9811">MKKIPMRKCVATNESLPKKELIRIVRTPEGTIEIDETGKRNGRGAYLKRSVEALEAAMKRKSLVRSLECEIPEEIYDKLKEMFSK</sequence>
<evidence type="ECO:0000259" key="1">
    <source>
        <dbReference type="Pfam" id="PF04296"/>
    </source>
</evidence>
<dbReference type="Proteomes" id="UP000503330">
    <property type="component" value="Chromosome"/>
</dbReference>
<dbReference type="InterPro" id="IPR035931">
    <property type="entry name" value="YlxR-like_sf"/>
</dbReference>
<dbReference type="InterPro" id="IPR037465">
    <property type="entry name" value="YlxR"/>
</dbReference>
<accession>A0A099I4H2</accession>
<dbReference type="EMBL" id="WWTN01000011">
    <property type="protein sequence ID" value="MZH55771.1"/>
    <property type="molecule type" value="Genomic_DNA"/>
</dbReference>
<dbReference type="RefSeq" id="WP_002609211.1">
    <property type="nucleotide sequence ID" value="NZ_AP025565.1"/>
</dbReference>
<evidence type="ECO:0000313" key="6">
    <source>
        <dbReference type="Proteomes" id="UP000030008"/>
    </source>
</evidence>
<evidence type="ECO:0000313" key="7">
    <source>
        <dbReference type="Proteomes" id="UP000503330"/>
    </source>
</evidence>
<gene>
    <name evidence="2" type="ORF">CIAN88_18600</name>
    <name evidence="5" type="ORF">G4D54_11075</name>
    <name evidence="4" type="ORF">GT664_08365</name>
    <name evidence="3" type="ORF">MKC95_07885</name>
</gene>
<organism evidence="2 6">
    <name type="scientific">Clostridium innocuum</name>
    <dbReference type="NCBI Taxonomy" id="1522"/>
    <lineage>
        <taxon>Bacteria</taxon>
        <taxon>Bacillati</taxon>
        <taxon>Bacillota</taxon>
        <taxon>Clostridia</taxon>
        <taxon>Eubacteriales</taxon>
        <taxon>Clostridiaceae</taxon>
        <taxon>Clostridium</taxon>
    </lineage>
</organism>
<evidence type="ECO:0000313" key="5">
    <source>
        <dbReference type="EMBL" id="QJA02950.1"/>
    </source>
</evidence>
<reference evidence="4" key="2">
    <citation type="journal article" date="2019" name="Nat. Med.">
        <title>A library of human gut bacterial isolates paired with longitudinal multiomics data enables mechanistic microbiome research.</title>
        <authorList>
            <person name="Poyet M."/>
            <person name="Groussin M."/>
            <person name="Gibbons S.M."/>
            <person name="Avila-Pacheco J."/>
            <person name="Jiang X."/>
            <person name="Kearney S.M."/>
            <person name="Perrotta A.R."/>
            <person name="Berdy B."/>
            <person name="Zhao S."/>
            <person name="Lieberman T.D."/>
            <person name="Swanson P.K."/>
            <person name="Smith M."/>
            <person name="Roesemann S."/>
            <person name="Alexander J.E."/>
            <person name="Rich S.A."/>
            <person name="Livny J."/>
            <person name="Vlamakis H."/>
            <person name="Clish C."/>
            <person name="Bullock K."/>
            <person name="Deik A."/>
            <person name="Scott J."/>
            <person name="Pierce K.A."/>
            <person name="Xavier R.J."/>
            <person name="Alm E.J."/>
        </authorList>
    </citation>
    <scope>NUCLEOTIDE SEQUENCE</scope>
    <source>
        <strain evidence="4">BIOML-A12</strain>
    </source>
</reference>
<dbReference type="CDD" id="cd00279">
    <property type="entry name" value="YlxR"/>
    <property type="match status" value="1"/>
</dbReference>
<evidence type="ECO:0000313" key="4">
    <source>
        <dbReference type="EMBL" id="MZH55771.1"/>
    </source>
</evidence>
<reference evidence="5 7" key="3">
    <citation type="submission" date="2020-02" db="EMBL/GenBank/DDBJ databases">
        <authorList>
            <person name="Kociolek L.K."/>
            <person name="Ozer E.A."/>
        </authorList>
    </citation>
    <scope>NUCLEOTIDE SEQUENCE [LARGE SCALE GENOMIC DNA]</scope>
    <source>
        <strain evidence="5 7">ATCC 14501</strain>
    </source>
</reference>
<protein>
    <submittedName>
        <fullName evidence="4">DUF448 domain-containing protein</fullName>
    </submittedName>
    <submittedName>
        <fullName evidence="2">RNA-binding protein</fullName>
    </submittedName>
    <submittedName>
        <fullName evidence="3">YlxR family protein</fullName>
    </submittedName>
</protein>
<name>A0A099I4H2_CLOIN</name>
<dbReference type="EMBL" id="JQIF01000097">
    <property type="protein sequence ID" value="KGJ51768.1"/>
    <property type="molecule type" value="Genomic_DNA"/>
</dbReference>
<dbReference type="EMBL" id="JAKTMA010000011">
    <property type="protein sequence ID" value="MCR0232685.1"/>
    <property type="molecule type" value="Genomic_DNA"/>
</dbReference>
<dbReference type="InterPro" id="IPR007393">
    <property type="entry name" value="YlxR_dom"/>
</dbReference>
<reference evidence="3" key="4">
    <citation type="journal article" date="2022" name="Clin. Infect. Dis.">
        <title>Association between Clostridium innocuum and antibiotic-associated diarrhea in adults and children: A cross-sectional study and comparative genomics analysis.</title>
        <authorList>
            <person name="Cherny K.E."/>
            <person name="Muscat E.B."/>
            <person name="Balaji A."/>
            <person name="Mukherjee J."/>
            <person name="Ozer E.A."/>
            <person name="Angarone M.P."/>
            <person name="Hauser A.R."/>
            <person name="Sichel J.S."/>
            <person name="Amponsah E."/>
            <person name="Kociolek L.K."/>
        </authorList>
    </citation>
    <scope>NUCLEOTIDE SEQUENCE</scope>
    <source>
        <strain evidence="3">NU1-AC-029v</strain>
    </source>
</reference>
<dbReference type="EMBL" id="CP048838">
    <property type="protein sequence ID" value="QJA02950.1"/>
    <property type="molecule type" value="Genomic_DNA"/>
</dbReference>
<dbReference type="Gene3D" id="3.30.1230.10">
    <property type="entry name" value="YlxR-like"/>
    <property type="match status" value="1"/>
</dbReference>
<proteinExistence type="predicted"/>
<dbReference type="PANTHER" id="PTHR34215:SF1">
    <property type="entry name" value="YLXR DOMAIN-CONTAINING PROTEIN"/>
    <property type="match status" value="1"/>
</dbReference>
<dbReference type="Pfam" id="PF04296">
    <property type="entry name" value="YlxR"/>
    <property type="match status" value="1"/>
</dbReference>
<evidence type="ECO:0000313" key="2">
    <source>
        <dbReference type="EMBL" id="KGJ51768.1"/>
    </source>
</evidence>
<dbReference type="SUPFAM" id="SSF64376">
    <property type="entry name" value="YlxR-like"/>
    <property type="match status" value="1"/>
</dbReference>
<dbReference type="GeneID" id="61926086"/>
<reference evidence="2 6" key="1">
    <citation type="submission" date="2014-08" db="EMBL/GenBank/DDBJ databases">
        <title>Clostridium innocuum, an unnegligible vancomycin-resistant pathogen causing extra-intestinal infections.</title>
        <authorList>
            <person name="Feng Y."/>
            <person name="Chiu C.-H."/>
        </authorList>
    </citation>
    <scope>NUCLEOTIDE SEQUENCE [LARGE SCALE GENOMIC DNA]</scope>
    <source>
        <strain evidence="2 6">AN88</strain>
    </source>
</reference>
<feature type="domain" description="YlxR" evidence="1">
    <location>
        <begin position="7"/>
        <end position="80"/>
    </location>
</feature>
<dbReference type="Proteomes" id="UP000604383">
    <property type="component" value="Unassembled WGS sequence"/>
</dbReference>
<dbReference type="Proteomes" id="UP000030008">
    <property type="component" value="Unassembled WGS sequence"/>
</dbReference>
<evidence type="ECO:0000313" key="3">
    <source>
        <dbReference type="EMBL" id="MCR0232685.1"/>
    </source>
</evidence>
<dbReference type="PANTHER" id="PTHR34215">
    <property type="entry name" value="BLL0784 PROTEIN"/>
    <property type="match status" value="1"/>
</dbReference>
<dbReference type="NCBIfam" id="NF047356">
    <property type="entry name" value="RNA_bind_RnpM"/>
    <property type="match status" value="1"/>
</dbReference>
<dbReference type="AlphaFoldDB" id="A0A099I4H2"/>
<dbReference type="Proteomes" id="UP001203972">
    <property type="component" value="Unassembled WGS sequence"/>
</dbReference>